<dbReference type="STRING" id="59925.EU91_0755"/>
<sequence length="439" mass="51056">MKDIKCPSCGKTFRIDPSSFEEILLQIKDEEFNKQIEQRLLLAQEDNKKALEILKRELKIQLIEQNRIKESEIKTLESKLKIAEEKKTNALNDLKNQATNKINSLNNQLIKLKDEIKNQSLISELTLKNKVNEAVTNLEKENSSLTNSIEKIRLEHSINEKLIEEKYKSKISERDLTIQELREMKSRLSTKMVGETLEIHCETQFNLNRASAFKNSYFEKDNDVTSGSKGDYIFREFDENKTEVVSIMFEMKNESLNGTNKRKNEDFLKELDKDRKQKSCEYAVLVSLLEPDSELYNAGIVDVSHRFPKMYVIRPQFFLPIISLLRNASMESLKYKSQIDLMKRENFDITNFESTLEQFKNAVGKNVSLAQDRFNDAISEIDKSITHLQKTKEALVLSKKHLLSADSKSQDLTVKKLTRNNQTMKKKFNDLNNFEDEVA</sequence>
<dbReference type="eggNOG" id="COG4487">
    <property type="taxonomic scope" value="Bacteria"/>
</dbReference>
<evidence type="ECO:0000256" key="1">
    <source>
        <dbReference type="SAM" id="Coils"/>
    </source>
</evidence>
<feature type="coiled-coil region" evidence="1">
    <location>
        <begin position="33"/>
        <end position="155"/>
    </location>
</feature>
<evidence type="ECO:0000313" key="3">
    <source>
        <dbReference type="Proteomes" id="UP000030598"/>
    </source>
</evidence>
<name>A0A0A1ZHL7_PROMR</name>
<keyword evidence="1" id="KW-0175">Coiled coil</keyword>
<protein>
    <recommendedName>
        <fullName evidence="4">DUF2130 domain-containing protein</fullName>
    </recommendedName>
</protein>
<evidence type="ECO:0008006" key="4">
    <source>
        <dbReference type="Google" id="ProtNLM"/>
    </source>
</evidence>
<organism evidence="2 3">
    <name type="scientific">Prochlorococcus marinus str. GP2</name>
    <dbReference type="NCBI Taxonomy" id="59925"/>
    <lineage>
        <taxon>Bacteria</taxon>
        <taxon>Bacillati</taxon>
        <taxon>Cyanobacteriota</taxon>
        <taxon>Cyanophyceae</taxon>
        <taxon>Synechococcales</taxon>
        <taxon>Prochlorococcaceae</taxon>
        <taxon>Prochlorococcus</taxon>
    </lineage>
</organism>
<dbReference type="InterPro" id="IPR019219">
    <property type="entry name" value="DUF2130"/>
</dbReference>
<proteinExistence type="predicted"/>
<accession>A0A0A1ZHL7</accession>
<dbReference type="PIRSF" id="PIRSF005850">
    <property type="entry name" value="UCP005850"/>
    <property type="match status" value="1"/>
</dbReference>
<dbReference type="OrthoDB" id="3224137at2"/>
<dbReference type="Proteomes" id="UP000030598">
    <property type="component" value="Unassembled WGS sequence"/>
</dbReference>
<gene>
    <name evidence="2" type="ORF">EU91_0755</name>
</gene>
<dbReference type="RefSeq" id="WP_032524272.1">
    <property type="nucleotide sequence ID" value="NZ_JNAH01000004.1"/>
</dbReference>
<dbReference type="Pfam" id="PF09903">
    <property type="entry name" value="DUF2130"/>
    <property type="match status" value="1"/>
</dbReference>
<reference evidence="3" key="1">
    <citation type="journal article" date="2014" name="Sci. Data">
        <title>Genomes of diverse isolates of the marine cyanobacterium Prochlorococcus.</title>
        <authorList>
            <person name="Biller S."/>
            <person name="Berube P."/>
            <person name="Thompson J."/>
            <person name="Kelly L."/>
            <person name="Roggensack S."/>
            <person name="Awad L."/>
            <person name="Roache-Johnson K."/>
            <person name="Ding H."/>
            <person name="Giovannoni S.J."/>
            <person name="Moore L.R."/>
            <person name="Chisholm S.W."/>
        </authorList>
    </citation>
    <scope>NUCLEOTIDE SEQUENCE [LARGE SCALE GENOMIC DNA]</scope>
    <source>
        <strain evidence="3">GP2</strain>
    </source>
</reference>
<comment type="caution">
    <text evidence="2">The sequence shown here is derived from an EMBL/GenBank/DDBJ whole genome shotgun (WGS) entry which is preliminary data.</text>
</comment>
<dbReference type="EMBL" id="JNAH01000004">
    <property type="protein sequence ID" value="KGF87723.1"/>
    <property type="molecule type" value="Genomic_DNA"/>
</dbReference>
<evidence type="ECO:0000313" key="2">
    <source>
        <dbReference type="EMBL" id="KGF87723.1"/>
    </source>
</evidence>
<dbReference type="AlphaFoldDB" id="A0A0A1ZHL7"/>